<dbReference type="Gene3D" id="3.30.70.790">
    <property type="entry name" value="UreE, C-terminal domain"/>
    <property type="match status" value="1"/>
</dbReference>
<dbReference type="AlphaFoldDB" id="A0A386HKU8"/>
<dbReference type="Proteomes" id="UP000266118">
    <property type="component" value="Chromosome"/>
</dbReference>
<dbReference type="InterPro" id="IPR018551">
    <property type="entry name" value="DUF2007"/>
</dbReference>
<protein>
    <submittedName>
        <fullName evidence="2">DUF2007 domain-containing protein</fullName>
    </submittedName>
</protein>
<gene>
    <name evidence="2" type="ORF">D6B99_02125</name>
</gene>
<dbReference type="SUPFAM" id="SSF54913">
    <property type="entry name" value="GlnB-like"/>
    <property type="match status" value="1"/>
</dbReference>
<accession>A0A386HKU8</accession>
<feature type="domain" description="DUF2007" evidence="1">
    <location>
        <begin position="7"/>
        <end position="69"/>
    </location>
</feature>
<dbReference type="EMBL" id="CP032489">
    <property type="protein sequence ID" value="AYD46517.1"/>
    <property type="molecule type" value="Genomic_DNA"/>
</dbReference>
<sequence>MKDMNNWKIVFNSSIPFEINFVKNYLASEGIETLLQNELTSQIFGNLAVNAKLLVKEEDLEQATKILIEKGYIKN</sequence>
<keyword evidence="3" id="KW-1185">Reference proteome</keyword>
<proteinExistence type="predicted"/>
<name>A0A386HKU8_9BACT</name>
<reference evidence="2 3" key="1">
    <citation type="submission" date="2018-09" db="EMBL/GenBank/DDBJ databases">
        <title>Arachidicoccus sp. nov., a bacterium isolated from soil.</title>
        <authorList>
            <person name="Weon H.-Y."/>
            <person name="Kwon S.-W."/>
            <person name="Lee S.A."/>
        </authorList>
    </citation>
    <scope>NUCLEOTIDE SEQUENCE [LARGE SCALE GENOMIC DNA]</scope>
    <source>
        <strain evidence="2 3">KIS59-12</strain>
    </source>
</reference>
<dbReference type="KEGG" id="ark:D6B99_02125"/>
<evidence type="ECO:0000259" key="1">
    <source>
        <dbReference type="Pfam" id="PF09413"/>
    </source>
</evidence>
<dbReference type="OrthoDB" id="8480302at2"/>
<evidence type="ECO:0000313" key="3">
    <source>
        <dbReference type="Proteomes" id="UP000266118"/>
    </source>
</evidence>
<evidence type="ECO:0000313" key="2">
    <source>
        <dbReference type="EMBL" id="AYD46517.1"/>
    </source>
</evidence>
<dbReference type="Pfam" id="PF09413">
    <property type="entry name" value="DUF2007"/>
    <property type="match status" value="1"/>
</dbReference>
<dbReference type="InterPro" id="IPR011322">
    <property type="entry name" value="N-reg_PII-like_a/b"/>
</dbReference>
<organism evidence="2 3">
    <name type="scientific">Arachidicoccus soli</name>
    <dbReference type="NCBI Taxonomy" id="2341117"/>
    <lineage>
        <taxon>Bacteria</taxon>
        <taxon>Pseudomonadati</taxon>
        <taxon>Bacteroidota</taxon>
        <taxon>Chitinophagia</taxon>
        <taxon>Chitinophagales</taxon>
        <taxon>Chitinophagaceae</taxon>
        <taxon>Arachidicoccus</taxon>
    </lineage>
</organism>